<dbReference type="Proteomes" id="UP000435877">
    <property type="component" value="Unassembled WGS sequence"/>
</dbReference>
<proteinExistence type="predicted"/>
<evidence type="ECO:0000313" key="5">
    <source>
        <dbReference type="Proteomes" id="UP000439591"/>
    </source>
</evidence>
<gene>
    <name evidence="2" type="ORF">IHBHHGIJ_01666</name>
    <name evidence="3" type="ORF">KFEGEMFD_01268</name>
</gene>
<reference evidence="4 5" key="1">
    <citation type="submission" date="2019-11" db="EMBL/GenBank/DDBJ databases">
        <authorList>
            <person name="Holert J."/>
        </authorList>
    </citation>
    <scope>NUCLEOTIDE SEQUENCE [LARGE SCALE GENOMIC DNA]</scope>
    <source>
        <strain evidence="3">BC3_2A</strain>
        <strain evidence="2">SB11_1A</strain>
    </source>
</reference>
<sequence length="143" mass="15765">MSNCCGGSKKIDKKAMCPECQGEYKLVLLDTLLHQLASPHNQSIKEQSFYFCSSPECNIVYFGSAGDCYNVEQVRSPVGQKQTVASRLICYCFDISVQAASDDLNKNGASEIKEFVKAQTQAKRCACEIRNPSGKCCLVDFPN</sequence>
<dbReference type="EMBL" id="CACSIM010000002">
    <property type="protein sequence ID" value="CAA0095448.1"/>
    <property type="molecule type" value="Genomic_DNA"/>
</dbReference>
<dbReference type="RefSeq" id="WP_159268308.1">
    <property type="nucleotide sequence ID" value="NZ_CACSIK010000001.1"/>
</dbReference>
<evidence type="ECO:0000259" key="1">
    <source>
        <dbReference type="Pfam" id="PF18423"/>
    </source>
</evidence>
<evidence type="ECO:0000313" key="2">
    <source>
        <dbReference type="EMBL" id="CAA0088950.1"/>
    </source>
</evidence>
<name>A0A5S9NXA1_9GAMM</name>
<dbReference type="OrthoDB" id="9204577at2"/>
<dbReference type="CDD" id="cd10141">
    <property type="entry name" value="CopZ-like_Fer2_BFD-like"/>
    <property type="match status" value="1"/>
</dbReference>
<dbReference type="InterPro" id="IPR040890">
    <property type="entry name" value="Znf_CopZ"/>
</dbReference>
<evidence type="ECO:0000313" key="4">
    <source>
        <dbReference type="Proteomes" id="UP000435877"/>
    </source>
</evidence>
<dbReference type="AlphaFoldDB" id="A0A5S9NXA1"/>
<dbReference type="Proteomes" id="UP000439591">
    <property type="component" value="Unassembled WGS sequence"/>
</dbReference>
<evidence type="ECO:0000313" key="3">
    <source>
        <dbReference type="EMBL" id="CAA0095448.1"/>
    </source>
</evidence>
<organism evidence="3 5">
    <name type="scientific">Zhongshania aliphaticivorans</name>
    <dbReference type="NCBI Taxonomy" id="1470434"/>
    <lineage>
        <taxon>Bacteria</taxon>
        <taxon>Pseudomonadati</taxon>
        <taxon>Pseudomonadota</taxon>
        <taxon>Gammaproteobacteria</taxon>
        <taxon>Cellvibrionales</taxon>
        <taxon>Spongiibacteraceae</taxon>
        <taxon>Zhongshania</taxon>
    </lineage>
</organism>
<keyword evidence="4" id="KW-1185">Reference proteome</keyword>
<accession>A0A5S9NXA1</accession>
<dbReference type="InterPro" id="IPR041854">
    <property type="entry name" value="BFD-like_2Fe2S-bd_dom_sf"/>
</dbReference>
<dbReference type="Gene3D" id="1.10.10.1100">
    <property type="entry name" value="BFD-like [2Fe-2S]-binding domain"/>
    <property type="match status" value="1"/>
</dbReference>
<dbReference type="EMBL" id="CACSIK010000001">
    <property type="protein sequence ID" value="CAA0088950.1"/>
    <property type="molecule type" value="Genomic_DNA"/>
</dbReference>
<protein>
    <recommendedName>
        <fullName evidence="1">CopZ zinc binding domain-containing protein</fullName>
    </recommendedName>
</protein>
<dbReference type="Pfam" id="PF18423">
    <property type="entry name" value="zf_CopZ"/>
    <property type="match status" value="1"/>
</dbReference>
<feature type="domain" description="CopZ zinc binding" evidence="1">
    <location>
        <begin position="15"/>
        <end position="75"/>
    </location>
</feature>
<dbReference type="Gene3D" id="2.20.25.270">
    <property type="match status" value="1"/>
</dbReference>
<dbReference type="NCBIfam" id="NF047645">
    <property type="entry name" value="CopZ_Nterm_CC"/>
    <property type="match status" value="1"/>
</dbReference>